<organism evidence="3 4">
    <name type="scientific">Sphingomonas rhizophila</name>
    <dbReference type="NCBI Taxonomy" id="2071607"/>
    <lineage>
        <taxon>Bacteria</taxon>
        <taxon>Pseudomonadati</taxon>
        <taxon>Pseudomonadota</taxon>
        <taxon>Alphaproteobacteria</taxon>
        <taxon>Sphingomonadales</taxon>
        <taxon>Sphingomonadaceae</taxon>
        <taxon>Sphingomonas</taxon>
    </lineage>
</organism>
<feature type="transmembrane region" description="Helical" evidence="1">
    <location>
        <begin position="62"/>
        <end position="80"/>
    </location>
</feature>
<evidence type="ECO:0000256" key="1">
    <source>
        <dbReference type="SAM" id="Phobius"/>
    </source>
</evidence>
<proteinExistence type="predicted"/>
<dbReference type="GO" id="GO:0080120">
    <property type="term" value="P:CAAX-box protein maturation"/>
    <property type="evidence" value="ECO:0007669"/>
    <property type="project" value="UniProtKB-ARBA"/>
</dbReference>
<keyword evidence="3" id="KW-0378">Hydrolase</keyword>
<dbReference type="AlphaFoldDB" id="A0A7G9S9S1"/>
<feature type="domain" description="CAAX prenyl protease 2/Lysostaphin resistance protein A-like" evidence="2">
    <location>
        <begin position="103"/>
        <end position="192"/>
    </location>
</feature>
<feature type="transmembrane region" description="Helical" evidence="1">
    <location>
        <begin position="6"/>
        <end position="26"/>
    </location>
</feature>
<dbReference type="InterPro" id="IPR003675">
    <property type="entry name" value="Rce1/LyrA-like_dom"/>
</dbReference>
<dbReference type="KEGG" id="srhi:H9L12_09855"/>
<dbReference type="GO" id="GO:0008237">
    <property type="term" value="F:metallopeptidase activity"/>
    <property type="evidence" value="ECO:0007669"/>
    <property type="project" value="UniProtKB-KW"/>
</dbReference>
<keyword evidence="1" id="KW-1133">Transmembrane helix</keyword>
<feature type="transmembrane region" description="Helical" evidence="1">
    <location>
        <begin position="38"/>
        <end position="56"/>
    </location>
</feature>
<dbReference type="GO" id="GO:0004175">
    <property type="term" value="F:endopeptidase activity"/>
    <property type="evidence" value="ECO:0007669"/>
    <property type="project" value="UniProtKB-ARBA"/>
</dbReference>
<reference evidence="3 4" key="1">
    <citation type="submission" date="2020-08" db="EMBL/GenBank/DDBJ databases">
        <title>Genome sequence of Sphingomonas rhizophila KACC 19189T.</title>
        <authorList>
            <person name="Hyun D.-W."/>
            <person name="Bae J.-W."/>
        </authorList>
    </citation>
    <scope>NUCLEOTIDE SEQUENCE [LARGE SCALE GENOMIC DNA]</scope>
    <source>
        <strain evidence="3 4">KACC 19189</strain>
    </source>
</reference>
<accession>A0A7G9S9S1</accession>
<gene>
    <name evidence="3" type="ORF">H9L12_09855</name>
</gene>
<keyword evidence="4" id="KW-1185">Reference proteome</keyword>
<feature type="transmembrane region" description="Helical" evidence="1">
    <location>
        <begin position="126"/>
        <end position="150"/>
    </location>
</feature>
<keyword evidence="1" id="KW-0472">Membrane</keyword>
<keyword evidence="3" id="KW-0645">Protease</keyword>
<dbReference type="RefSeq" id="WP_187541595.1">
    <property type="nucleotide sequence ID" value="NZ_CP060717.1"/>
</dbReference>
<sequence>MHPAVANLMLPLVSVLGVIFLIVVAARDVHGRPISLPVAMLCGAIIVILAMGIQPAPPSSAWGWPAGLALAAGFLACGLWDQRAFLFGSDGPDRGHVAASGLSLAGTMLVGATEELLFRGLMQSSLLSAFSGPGGAVTALFLLNLAFAALHGRHGLTFALSAGFFGMIMSMTVIFSGSLWPAVVTHAAWNAIVVTARRRAAAI</sequence>
<evidence type="ECO:0000313" key="4">
    <source>
        <dbReference type="Proteomes" id="UP000515955"/>
    </source>
</evidence>
<dbReference type="GO" id="GO:0006508">
    <property type="term" value="P:proteolysis"/>
    <property type="evidence" value="ECO:0007669"/>
    <property type="project" value="UniProtKB-KW"/>
</dbReference>
<name>A0A7G9S9S1_9SPHN</name>
<keyword evidence="3" id="KW-0482">Metalloprotease</keyword>
<dbReference type="EMBL" id="CP060717">
    <property type="protein sequence ID" value="QNN64596.1"/>
    <property type="molecule type" value="Genomic_DNA"/>
</dbReference>
<dbReference type="Proteomes" id="UP000515955">
    <property type="component" value="Chromosome"/>
</dbReference>
<dbReference type="Pfam" id="PF02517">
    <property type="entry name" value="Rce1-like"/>
    <property type="match status" value="1"/>
</dbReference>
<feature type="transmembrane region" description="Helical" evidence="1">
    <location>
        <begin position="162"/>
        <end position="189"/>
    </location>
</feature>
<protein>
    <submittedName>
        <fullName evidence="3">CPBP family intramembrane metalloprotease</fullName>
    </submittedName>
</protein>
<keyword evidence="1" id="KW-0812">Transmembrane</keyword>
<evidence type="ECO:0000313" key="3">
    <source>
        <dbReference type="EMBL" id="QNN64596.1"/>
    </source>
</evidence>
<evidence type="ECO:0000259" key="2">
    <source>
        <dbReference type="Pfam" id="PF02517"/>
    </source>
</evidence>